<name>A0AAD7EQG8_9AGAR</name>
<gene>
    <name evidence="1" type="ORF">DFH08DRAFT_810120</name>
</gene>
<dbReference type="EMBL" id="JARIHO010000021">
    <property type="protein sequence ID" value="KAJ7346288.1"/>
    <property type="molecule type" value="Genomic_DNA"/>
</dbReference>
<keyword evidence="2" id="KW-1185">Reference proteome</keyword>
<dbReference type="Proteomes" id="UP001218218">
    <property type="component" value="Unassembled WGS sequence"/>
</dbReference>
<comment type="caution">
    <text evidence="1">The sequence shown here is derived from an EMBL/GenBank/DDBJ whole genome shotgun (WGS) entry which is preliminary data.</text>
</comment>
<dbReference type="AlphaFoldDB" id="A0AAD7EQG8"/>
<protein>
    <submittedName>
        <fullName evidence="1">Uncharacterized protein</fullName>
    </submittedName>
</protein>
<organism evidence="1 2">
    <name type="scientific">Mycena albidolilacea</name>
    <dbReference type="NCBI Taxonomy" id="1033008"/>
    <lineage>
        <taxon>Eukaryota</taxon>
        <taxon>Fungi</taxon>
        <taxon>Dikarya</taxon>
        <taxon>Basidiomycota</taxon>
        <taxon>Agaricomycotina</taxon>
        <taxon>Agaricomycetes</taxon>
        <taxon>Agaricomycetidae</taxon>
        <taxon>Agaricales</taxon>
        <taxon>Marasmiineae</taxon>
        <taxon>Mycenaceae</taxon>
        <taxon>Mycena</taxon>
    </lineage>
</organism>
<evidence type="ECO:0000313" key="1">
    <source>
        <dbReference type="EMBL" id="KAJ7346288.1"/>
    </source>
</evidence>
<reference evidence="1" key="1">
    <citation type="submission" date="2023-03" db="EMBL/GenBank/DDBJ databases">
        <title>Massive genome expansion in bonnet fungi (Mycena s.s.) driven by repeated elements and novel gene families across ecological guilds.</title>
        <authorList>
            <consortium name="Lawrence Berkeley National Laboratory"/>
            <person name="Harder C.B."/>
            <person name="Miyauchi S."/>
            <person name="Viragh M."/>
            <person name="Kuo A."/>
            <person name="Thoen E."/>
            <person name="Andreopoulos B."/>
            <person name="Lu D."/>
            <person name="Skrede I."/>
            <person name="Drula E."/>
            <person name="Henrissat B."/>
            <person name="Morin E."/>
            <person name="Kohler A."/>
            <person name="Barry K."/>
            <person name="LaButti K."/>
            <person name="Morin E."/>
            <person name="Salamov A."/>
            <person name="Lipzen A."/>
            <person name="Mereny Z."/>
            <person name="Hegedus B."/>
            <person name="Baldrian P."/>
            <person name="Stursova M."/>
            <person name="Weitz H."/>
            <person name="Taylor A."/>
            <person name="Grigoriev I.V."/>
            <person name="Nagy L.G."/>
            <person name="Martin F."/>
            <person name="Kauserud H."/>
        </authorList>
    </citation>
    <scope>NUCLEOTIDE SEQUENCE</scope>
    <source>
        <strain evidence="1">CBHHK002</strain>
    </source>
</reference>
<evidence type="ECO:0000313" key="2">
    <source>
        <dbReference type="Proteomes" id="UP001218218"/>
    </source>
</evidence>
<proteinExistence type="predicted"/>
<sequence>MSRFRHMTCIYYHLELINSQMIAPRAHDRLDEYPEKLEEYWVHPTDQALYNELLKFRFPPKSGQIDVNLAHELVPLNYAQEKRWSVTGEMYSPNQLLDTMPSVHRTVAPMPPSASMLDDYTTHGTTASIDDRPQLAQFSEPCTECGYLECSNVADGEYDGCPYATVYEVSARYDPYAGYGYEHLPRSSNPRGWTFENTGGCRLYALGIKTLAPCSEA</sequence>
<accession>A0AAD7EQG8</accession>